<dbReference type="RefSeq" id="WP_238896136.1">
    <property type="nucleotide sequence ID" value="NZ_JAKOGG010000005.1"/>
</dbReference>
<comment type="caution">
    <text evidence="1">The sequence shown here is derived from an EMBL/GenBank/DDBJ whole genome shotgun (WGS) entry which is preliminary data.</text>
</comment>
<reference evidence="2" key="1">
    <citation type="submission" date="2023-07" db="EMBL/GenBank/DDBJ databases">
        <title>Shewanella mangrovi sp. nov., an acetaldehyde- degrading bacterium isolated from mangrove sediment.</title>
        <authorList>
            <person name="Liu Y."/>
        </authorList>
    </citation>
    <scope>NUCLEOTIDE SEQUENCE [LARGE SCALE GENOMIC DNA]</scope>
    <source>
        <strain evidence="2">C32</strain>
    </source>
</reference>
<gene>
    <name evidence="1" type="ORF">L9G74_09850</name>
</gene>
<dbReference type="EMBL" id="JAKOGG010000005">
    <property type="protein sequence ID" value="MCS4556744.1"/>
    <property type="molecule type" value="Genomic_DNA"/>
</dbReference>
<protein>
    <recommendedName>
        <fullName evidence="3">Phage protein</fullName>
    </recommendedName>
</protein>
<sequence>MNLDKAKKRIAKLVSRGFKGYPLVSIAYFGDTPALATHVVISFVAEEGAEPQVQKFNAKTDVRHDENIQTVIVKIIERTDAQTISEAAGVALLASA</sequence>
<evidence type="ECO:0008006" key="3">
    <source>
        <dbReference type="Google" id="ProtNLM"/>
    </source>
</evidence>
<evidence type="ECO:0000313" key="2">
    <source>
        <dbReference type="Proteomes" id="UP001201549"/>
    </source>
</evidence>
<evidence type="ECO:0000313" key="1">
    <source>
        <dbReference type="EMBL" id="MCS4556744.1"/>
    </source>
</evidence>
<keyword evidence="2" id="KW-1185">Reference proteome</keyword>
<proteinExistence type="predicted"/>
<dbReference type="Proteomes" id="UP001201549">
    <property type="component" value="Unassembled WGS sequence"/>
</dbReference>
<accession>A0ABT2FNG5</accession>
<name>A0ABT2FNG5_9GAMM</name>
<organism evidence="1 2">
    <name type="scientific">Shewanella electrica</name>
    <dbReference type="NCBI Taxonomy" id="515560"/>
    <lineage>
        <taxon>Bacteria</taxon>
        <taxon>Pseudomonadati</taxon>
        <taxon>Pseudomonadota</taxon>
        <taxon>Gammaproteobacteria</taxon>
        <taxon>Alteromonadales</taxon>
        <taxon>Shewanellaceae</taxon>
        <taxon>Shewanella</taxon>
    </lineage>
</organism>